<keyword evidence="2 7" id="KW-0344">Guanine-nucleotide releasing factor</keyword>
<evidence type="ECO:0000256" key="8">
    <source>
        <dbReference type="SAM" id="MobiDB-lite"/>
    </source>
</evidence>
<feature type="region of interest" description="Disordered" evidence="8">
    <location>
        <begin position="745"/>
        <end position="785"/>
    </location>
</feature>
<dbReference type="InterPro" id="IPR008937">
    <property type="entry name" value="Ras-like_GEF"/>
</dbReference>
<feature type="domain" description="EF-hand" evidence="12">
    <location>
        <begin position="618"/>
        <end position="653"/>
    </location>
</feature>
<dbReference type="SMART" id="SM00109">
    <property type="entry name" value="C1"/>
    <property type="match status" value="1"/>
</dbReference>
<evidence type="ECO:0000256" key="5">
    <source>
        <dbReference type="ARBA" id="ARBA00022833"/>
    </source>
</evidence>
<feature type="region of interest" description="Disordered" evidence="8">
    <location>
        <begin position="997"/>
        <end position="1018"/>
    </location>
</feature>
<evidence type="ECO:0000256" key="2">
    <source>
        <dbReference type="ARBA" id="ARBA00022658"/>
    </source>
</evidence>
<feature type="compositionally biased region" description="Low complexity" evidence="8">
    <location>
        <begin position="93"/>
        <end position="106"/>
    </location>
</feature>
<evidence type="ECO:0000259" key="10">
    <source>
        <dbReference type="PROSITE" id="PS50081"/>
    </source>
</evidence>
<feature type="compositionally biased region" description="Polar residues" evidence="8">
    <location>
        <begin position="179"/>
        <end position="194"/>
    </location>
</feature>
<dbReference type="InterPro" id="IPR018247">
    <property type="entry name" value="EF_Hand_1_Ca_BS"/>
</dbReference>
<feature type="compositionally biased region" description="Polar residues" evidence="8">
    <location>
        <begin position="745"/>
        <end position="756"/>
    </location>
</feature>
<dbReference type="Gene3D" id="1.20.870.10">
    <property type="entry name" value="Son of sevenless (SoS) protein Chain: S domain 1"/>
    <property type="match status" value="1"/>
</dbReference>
<dbReference type="PROSITE" id="PS50222">
    <property type="entry name" value="EF_HAND_2"/>
    <property type="match status" value="2"/>
</dbReference>
<dbReference type="Pfam" id="PF13202">
    <property type="entry name" value="EF-hand_5"/>
    <property type="match status" value="2"/>
</dbReference>
<dbReference type="SUPFAM" id="SSF47473">
    <property type="entry name" value="EF-hand"/>
    <property type="match status" value="1"/>
</dbReference>
<accession>A0ABP0GPH7</accession>
<evidence type="ECO:0000313" key="13">
    <source>
        <dbReference type="EMBL" id="CAK8692913.1"/>
    </source>
</evidence>
<organism evidence="13 14">
    <name type="scientific">Clavelina lepadiformis</name>
    <name type="common">Light-bulb sea squirt</name>
    <name type="synonym">Ascidia lepadiformis</name>
    <dbReference type="NCBI Taxonomy" id="159417"/>
    <lineage>
        <taxon>Eukaryota</taxon>
        <taxon>Metazoa</taxon>
        <taxon>Chordata</taxon>
        <taxon>Tunicata</taxon>
        <taxon>Ascidiacea</taxon>
        <taxon>Aplousobranchia</taxon>
        <taxon>Clavelinidae</taxon>
        <taxon>Clavelina</taxon>
    </lineage>
</organism>
<comment type="similarity">
    <text evidence="1">Belongs to the RASGRP family.</text>
</comment>
<keyword evidence="3" id="KW-0479">Metal-binding</keyword>
<keyword evidence="6" id="KW-0106">Calcium</keyword>
<gene>
    <name evidence="13" type="ORF">CVLEPA_LOCUS26146</name>
</gene>
<dbReference type="PROSITE" id="PS50009">
    <property type="entry name" value="RASGEF_CAT"/>
    <property type="match status" value="1"/>
</dbReference>
<evidence type="ECO:0000256" key="3">
    <source>
        <dbReference type="ARBA" id="ARBA00022723"/>
    </source>
</evidence>
<dbReference type="Pfam" id="PF00617">
    <property type="entry name" value="RasGEF"/>
    <property type="match status" value="1"/>
</dbReference>
<dbReference type="InterPro" id="IPR046349">
    <property type="entry name" value="C1-like_sf"/>
</dbReference>
<dbReference type="InterPro" id="IPR023578">
    <property type="entry name" value="Ras_GEF_dom_sf"/>
</dbReference>
<dbReference type="InterPro" id="IPR000651">
    <property type="entry name" value="Ras-like_Gua-exchang_fac_N"/>
</dbReference>
<dbReference type="Gene3D" id="1.10.840.10">
    <property type="entry name" value="Ras guanine-nucleotide exchange factors catalytic domain"/>
    <property type="match status" value="1"/>
</dbReference>
<feature type="region of interest" description="Disordered" evidence="8">
    <location>
        <begin position="1031"/>
        <end position="1051"/>
    </location>
</feature>
<dbReference type="CDD" id="cd00051">
    <property type="entry name" value="EFh"/>
    <property type="match status" value="1"/>
</dbReference>
<feature type="compositionally biased region" description="Basic residues" evidence="8">
    <location>
        <begin position="79"/>
        <end position="92"/>
    </location>
</feature>
<dbReference type="SMART" id="SM00054">
    <property type="entry name" value="EFh"/>
    <property type="match status" value="2"/>
</dbReference>
<dbReference type="PROSITE" id="PS00018">
    <property type="entry name" value="EF_HAND_1"/>
    <property type="match status" value="2"/>
</dbReference>
<dbReference type="PROSITE" id="PS00479">
    <property type="entry name" value="ZF_DAG_PE_1"/>
    <property type="match status" value="1"/>
</dbReference>
<dbReference type="EMBL" id="CAWYQH010000130">
    <property type="protein sequence ID" value="CAK8692913.1"/>
    <property type="molecule type" value="Genomic_DNA"/>
</dbReference>
<feature type="region of interest" description="Disordered" evidence="8">
    <location>
        <begin position="872"/>
        <end position="926"/>
    </location>
</feature>
<dbReference type="InterPro" id="IPR011992">
    <property type="entry name" value="EF-hand-dom_pair"/>
</dbReference>
<feature type="compositionally biased region" description="Basic residues" evidence="8">
    <location>
        <begin position="872"/>
        <end position="881"/>
    </location>
</feature>
<evidence type="ECO:0000259" key="11">
    <source>
        <dbReference type="PROSITE" id="PS50212"/>
    </source>
</evidence>
<feature type="compositionally biased region" description="Basic and acidic residues" evidence="8">
    <location>
        <begin position="1031"/>
        <end position="1040"/>
    </location>
</feature>
<evidence type="ECO:0000256" key="6">
    <source>
        <dbReference type="ARBA" id="ARBA00022837"/>
    </source>
</evidence>
<evidence type="ECO:0000259" key="9">
    <source>
        <dbReference type="PROSITE" id="PS50009"/>
    </source>
</evidence>
<keyword evidence="4" id="KW-0863">Zinc-finger</keyword>
<feature type="compositionally biased region" description="Polar residues" evidence="8">
    <location>
        <begin position="883"/>
        <end position="893"/>
    </location>
</feature>
<evidence type="ECO:0000256" key="1">
    <source>
        <dbReference type="ARBA" id="ARBA00009566"/>
    </source>
</evidence>
<dbReference type="SUPFAM" id="SSF57889">
    <property type="entry name" value="Cysteine-rich domain"/>
    <property type="match status" value="1"/>
</dbReference>
<evidence type="ECO:0000259" key="12">
    <source>
        <dbReference type="PROSITE" id="PS50222"/>
    </source>
</evidence>
<dbReference type="Gene3D" id="1.10.238.10">
    <property type="entry name" value="EF-hand"/>
    <property type="match status" value="1"/>
</dbReference>
<dbReference type="InterPro" id="IPR001895">
    <property type="entry name" value="RASGEF_cat_dom"/>
</dbReference>
<evidence type="ECO:0000256" key="4">
    <source>
        <dbReference type="ARBA" id="ARBA00022771"/>
    </source>
</evidence>
<dbReference type="InterPro" id="IPR036964">
    <property type="entry name" value="RASGEF_cat_dom_sf"/>
</dbReference>
<comment type="caution">
    <text evidence="13">The sequence shown here is derived from an EMBL/GenBank/DDBJ whole genome shotgun (WGS) entry which is preliminary data.</text>
</comment>
<keyword evidence="5" id="KW-0862">Zinc</keyword>
<feature type="domain" description="Phorbol-ester/DAG-type" evidence="10">
    <location>
        <begin position="692"/>
        <end position="742"/>
    </location>
</feature>
<dbReference type="InterPro" id="IPR002048">
    <property type="entry name" value="EF_hand_dom"/>
</dbReference>
<evidence type="ECO:0008006" key="15">
    <source>
        <dbReference type="Google" id="ProtNLM"/>
    </source>
</evidence>
<dbReference type="PANTHER" id="PTHR23113:SF252">
    <property type="entry name" value="RAS GUANYL-RELEASING PROTEIN 3"/>
    <property type="match status" value="1"/>
</dbReference>
<sequence>MLENNANMPSSLFQRISHRRGSSNKLCDDTGAGKKFHRRRSTSSLPHNNEHCDIKINKEEVADLSRTRTRSYTSEFSRKFHRLSPRVSKKHVPTSPSPLSSKPTLPDQDNLSPAEESGKSRHHLRDIAFQLISVRKRSSSIIATSTGCKNGYRPVCRSLSLAPTPRLTRNMALHNVNGTSHRSVTANGDVTNTTPRDEESNHPASVESLVRKCAECFDNDGKCSNEGFPRLLFLTHLWFMTSEQLMVLFSQLYEEEKIATSDFHKRVFYAIRFWLHEFPHMFDLDQALVRALQNLQKESENDREVDPSVIDLSNKNSYKWMSEAHLSIRPNQVNRKRRKVSLVFNHLEPAEIAIHMSYLEYKSFRRLTLSDFHNYAVHGAIKDNLKLERVVFLFNNITHWVQCMILDHHNPQERAVSIVKFVEIAKKLFAMRNFNTLMAVVGALTHTAIARLKKTMANVPKDTLKTLEEFVELLDSKANYTGYRRAYHSINNEFKIPVIGVLMKDLIALHAAYPDRVGDGLINVRKMNLIGGIFQELIGIQRFTFPYEVNRDLVNTLRVSLYLYYSEEEIYQLSSAREPRDVKYSTSGSTPVAKPLNMGFAEFTRYTCLLDRKLIKQHVTAMVASVFKAYDQNSDGFISEAEFESFIKNFPGLDSFAIVDMDRDGKISMQEMVDYFLKISSTRRNEVCQSFKHDFSETTYFHPTFCEECGRLLWGLMKQGWKCKDCGINCHKHCKDRIVQECRQKPNSKNGNSATNSLKKSEKPTEKSSSISSESDFSINGDLTDSRKNSTFEDEAFELQSPKLTKASDVKRSISLAAADVTSGSSKLYPGDNRRAKSTSKTPPPDRKSSTSTLPLDGSRISFQRKMQNILKKKTSSKRLGHNTWTQTAENSAPPSPYSARLPTVGDNEGEETRLKIPDTNGKGSSFLSVDRHTNCNRHHISQSTNSINFGERVTVERRDSGLSDCSCLTASASAPATPMYFEKNSGITSFLYPVTPSTNDSKSPSPTETCSSGVSDLSLSSRIDTKSLLEENDRLRSENEQLSQKLKTSHEKVAELEAKLGHYSKST</sequence>
<evidence type="ECO:0000313" key="14">
    <source>
        <dbReference type="Proteomes" id="UP001642483"/>
    </source>
</evidence>
<protein>
    <recommendedName>
        <fullName evidence="15">Ras guanyl-releasing protein 3</fullName>
    </recommendedName>
</protein>
<dbReference type="PANTHER" id="PTHR23113">
    <property type="entry name" value="GUANINE NUCLEOTIDE EXCHANGE FACTOR"/>
    <property type="match status" value="1"/>
</dbReference>
<dbReference type="Proteomes" id="UP001642483">
    <property type="component" value="Unassembled WGS sequence"/>
</dbReference>
<feature type="compositionally biased region" description="Polar residues" evidence="8">
    <location>
        <begin position="997"/>
        <end position="1011"/>
    </location>
</feature>
<dbReference type="Gene3D" id="3.30.60.20">
    <property type="match status" value="1"/>
</dbReference>
<dbReference type="CDD" id="cd00155">
    <property type="entry name" value="RasGEF"/>
    <property type="match status" value="1"/>
</dbReference>
<dbReference type="SUPFAM" id="SSF48366">
    <property type="entry name" value="Ras GEF"/>
    <property type="match status" value="1"/>
</dbReference>
<dbReference type="SMART" id="SM00147">
    <property type="entry name" value="RasGEF"/>
    <property type="match status" value="1"/>
</dbReference>
<feature type="domain" description="EF-hand" evidence="12">
    <location>
        <begin position="656"/>
        <end position="682"/>
    </location>
</feature>
<feature type="domain" description="Ras-GEF" evidence="9">
    <location>
        <begin position="348"/>
        <end position="580"/>
    </location>
</feature>
<dbReference type="CDD" id="cd20808">
    <property type="entry name" value="C1_RASGRP"/>
    <property type="match status" value="1"/>
</dbReference>
<keyword evidence="14" id="KW-1185">Reference proteome</keyword>
<feature type="region of interest" description="Disordered" evidence="8">
    <location>
        <begin position="823"/>
        <end position="860"/>
    </location>
</feature>
<feature type="compositionally biased region" description="Low complexity" evidence="8">
    <location>
        <begin position="767"/>
        <end position="778"/>
    </location>
</feature>
<reference evidence="13 14" key="1">
    <citation type="submission" date="2024-02" db="EMBL/GenBank/DDBJ databases">
        <authorList>
            <person name="Daric V."/>
            <person name="Darras S."/>
        </authorList>
    </citation>
    <scope>NUCLEOTIDE SEQUENCE [LARGE SCALE GENOMIC DNA]</scope>
</reference>
<feature type="region of interest" description="Disordered" evidence="8">
    <location>
        <begin position="179"/>
        <end position="203"/>
    </location>
</feature>
<feature type="domain" description="N-terminal Ras-GEF" evidence="11">
    <location>
        <begin position="197"/>
        <end position="320"/>
    </location>
</feature>
<evidence type="ECO:0000256" key="7">
    <source>
        <dbReference type="PROSITE-ProRule" id="PRU00168"/>
    </source>
</evidence>
<dbReference type="PROSITE" id="PS50212">
    <property type="entry name" value="RASGEF_NTER"/>
    <property type="match status" value="1"/>
</dbReference>
<dbReference type="PROSITE" id="PS50081">
    <property type="entry name" value="ZF_DAG_PE_2"/>
    <property type="match status" value="1"/>
</dbReference>
<dbReference type="Pfam" id="PF00130">
    <property type="entry name" value="C1_1"/>
    <property type="match status" value="1"/>
</dbReference>
<dbReference type="InterPro" id="IPR002219">
    <property type="entry name" value="PKC_DAG/PE"/>
</dbReference>
<feature type="region of interest" description="Disordered" evidence="8">
    <location>
        <begin position="19"/>
        <end position="51"/>
    </location>
</feature>
<proteinExistence type="inferred from homology"/>
<feature type="region of interest" description="Disordered" evidence="8">
    <location>
        <begin position="64"/>
        <end position="122"/>
    </location>
</feature>
<name>A0ABP0GPH7_CLALP</name>